<evidence type="ECO:0000313" key="4">
    <source>
        <dbReference type="Proteomes" id="UP001162960"/>
    </source>
</evidence>
<keyword evidence="1" id="KW-0175">Coiled coil</keyword>
<name>A0AB38UCR8_BACT4</name>
<feature type="coiled-coil region" evidence="1">
    <location>
        <begin position="863"/>
        <end position="890"/>
    </location>
</feature>
<dbReference type="Proteomes" id="UP001162960">
    <property type="component" value="Chromosome"/>
</dbReference>
<reference evidence="3" key="1">
    <citation type="submission" date="2021-06" db="EMBL/GenBank/DDBJ databases">
        <title>Interrogation of the integrated mobile genetic elements in gut-associated Bacteroides with a consensus prediction approach.</title>
        <authorList>
            <person name="Campbell D.E."/>
            <person name="Leigh J.R."/>
            <person name="Kim T."/>
            <person name="England W."/>
            <person name="Whitaker R.J."/>
            <person name="Degnan P.H."/>
        </authorList>
    </citation>
    <scope>NUCLEOTIDE SEQUENCE</scope>
    <source>
        <strain evidence="3">VPI-3443</strain>
    </source>
</reference>
<dbReference type="RefSeq" id="WP_175307338.1">
    <property type="nucleotide sequence ID" value="NZ_CP012937.1"/>
</dbReference>
<gene>
    <name evidence="3" type="ORF">KQP74_22475</name>
</gene>
<feature type="signal peptide" evidence="2">
    <location>
        <begin position="1"/>
        <end position="21"/>
    </location>
</feature>
<sequence length="942" mass="102908">MRKWTYLVATLLMAGTTATFTGCIDTDEPEGIVDLRGAKSELIKAQAAVKLVEVEWQKAQVAYQELVNKSKELDNQYKEYDVQMHALDVKLKELEVERAQAATEQAKAEAEAKIAEANRNKAYWENKMAEEAEIFKAAMLNYQTQTAQAQEAYDNAMKLIEAGKLLLSDGEKAIIDKAQQRLYVASASLNQYYTALKTAQDNYYDALVNPNLPTLASLQAELKLAQIAVEKAEILLDEKNNMLALAEDFDAAAWDDKILDLKKKKSEYESEKSKADVEIATIKTSADYKAAEQKVAEKIKARKAAKEAYDKAVADSTTQVDTQLDIAAYKSEPINEGLKTLFSSSNDFTSLDGYTVSTGVFDYPAVQYTQTEYNDDLKIEDVTARTSQASLTLMKVNAWIDALGKYSVDENGVEWNKLTLAEKEKTAKNAKEKFEKDKANWEISAKAVKGTATTVPTTDLKKVTDTYNSSYAAVESAVKAYNSAWDAVYQAAYDDAVEKEKASVLEKTYRDNMITALSPTSKAAWEALTPAEQTTSKLEAILDDTVKQAKAKADANATLAEWLKLDQTVADLAAKGEAAGNQALADDKDKKVEKAKAALVKAAGDAATAVAKVAPAISTYSALAANPYGQILANTVSVEDMTGKDAFYKEEEKDGKKTGHMQALRSDISADEFTKLSATKLDRNTAEDALEYTSDATFGTVIPGEDRLVEVTEAMVRAYIKQNNSAVLTDFGTLGAMMAANDDVQTCKDMIAAADLIKPLKAQMEGVLADLNAEINTNTALMDPFIAKADETRIALKTAKEEVKKAQEEQDALTAEAEANSKKFAELIQDYTGLISVVQDQIDGINGGVVTGTGSVVTVESVLNYWKNQVATQEKSVEEAKQKVTAAEKSIELFNKGEYKEAYVIEQKKLALETAQEAYDVAKAIYDTALAQVKAVLETLSK</sequence>
<dbReference type="KEGG" id="btho:Btheta7330_01087"/>
<evidence type="ECO:0000313" key="3">
    <source>
        <dbReference type="EMBL" id="UYU90654.1"/>
    </source>
</evidence>
<keyword evidence="2" id="KW-0732">Signal</keyword>
<dbReference type="EMBL" id="CP083685">
    <property type="protein sequence ID" value="UYU90654.1"/>
    <property type="molecule type" value="Genomic_DNA"/>
</dbReference>
<accession>A0AB38UCR8</accession>
<feature type="coiled-coil region" evidence="1">
    <location>
        <begin position="63"/>
        <end position="127"/>
    </location>
</feature>
<feature type="chain" id="PRO_5044285147" evidence="2">
    <location>
        <begin position="22"/>
        <end position="942"/>
    </location>
</feature>
<feature type="coiled-coil region" evidence="1">
    <location>
        <begin position="215"/>
        <end position="308"/>
    </location>
</feature>
<evidence type="ECO:0000256" key="2">
    <source>
        <dbReference type="SAM" id="SignalP"/>
    </source>
</evidence>
<protein>
    <submittedName>
        <fullName evidence="3">Uncharacterized protein</fullName>
    </submittedName>
</protein>
<organism evidence="3 4">
    <name type="scientific">Bacteroides thetaiotaomicron</name>
    <dbReference type="NCBI Taxonomy" id="818"/>
    <lineage>
        <taxon>Bacteria</taxon>
        <taxon>Pseudomonadati</taxon>
        <taxon>Bacteroidota</taxon>
        <taxon>Bacteroidia</taxon>
        <taxon>Bacteroidales</taxon>
        <taxon>Bacteroidaceae</taxon>
        <taxon>Bacteroides</taxon>
    </lineage>
</organism>
<feature type="coiled-coil region" evidence="1">
    <location>
        <begin position="789"/>
        <end position="823"/>
    </location>
</feature>
<dbReference type="PROSITE" id="PS51257">
    <property type="entry name" value="PROKAR_LIPOPROTEIN"/>
    <property type="match status" value="1"/>
</dbReference>
<proteinExistence type="predicted"/>
<evidence type="ECO:0000256" key="1">
    <source>
        <dbReference type="SAM" id="Coils"/>
    </source>
</evidence>
<dbReference type="AlphaFoldDB" id="A0AB38UCR8"/>